<reference evidence="2" key="1">
    <citation type="submission" date="2018-05" db="EMBL/GenBank/DDBJ databases">
        <authorList>
            <person name="Lanie J.A."/>
            <person name="Ng W.-L."/>
            <person name="Kazmierczak K.M."/>
            <person name="Andrzejewski T.M."/>
            <person name="Davidsen T.M."/>
            <person name="Wayne K.J."/>
            <person name="Tettelin H."/>
            <person name="Glass J.I."/>
            <person name="Rusch D."/>
            <person name="Podicherti R."/>
            <person name="Tsui H.-C.T."/>
            <person name="Winkler M.E."/>
        </authorList>
    </citation>
    <scope>NUCLEOTIDE SEQUENCE</scope>
</reference>
<proteinExistence type="predicted"/>
<organism evidence="2">
    <name type="scientific">marine metagenome</name>
    <dbReference type="NCBI Taxonomy" id="408172"/>
    <lineage>
        <taxon>unclassified sequences</taxon>
        <taxon>metagenomes</taxon>
        <taxon>ecological metagenomes</taxon>
    </lineage>
</organism>
<gene>
    <name evidence="2" type="ORF">METZ01_LOCUS335939</name>
</gene>
<keyword evidence="1" id="KW-0472">Membrane</keyword>
<dbReference type="EMBL" id="UINC01113462">
    <property type="protein sequence ID" value="SVC83085.1"/>
    <property type="molecule type" value="Genomic_DNA"/>
</dbReference>
<keyword evidence="1" id="KW-1133">Transmembrane helix</keyword>
<name>A0A382QDY4_9ZZZZ</name>
<dbReference type="AlphaFoldDB" id="A0A382QDY4"/>
<protein>
    <submittedName>
        <fullName evidence="2">Uncharacterized protein</fullName>
    </submittedName>
</protein>
<evidence type="ECO:0000313" key="2">
    <source>
        <dbReference type="EMBL" id="SVC83085.1"/>
    </source>
</evidence>
<accession>A0A382QDY4</accession>
<feature type="non-terminal residue" evidence="2">
    <location>
        <position position="61"/>
    </location>
</feature>
<keyword evidence="1" id="KW-0812">Transmembrane</keyword>
<feature type="transmembrane region" description="Helical" evidence="1">
    <location>
        <begin position="26"/>
        <end position="43"/>
    </location>
</feature>
<evidence type="ECO:0000256" key="1">
    <source>
        <dbReference type="SAM" id="Phobius"/>
    </source>
</evidence>
<sequence>MTDHQEVAHETDKLQAFDWRQHKGKLRIALCLVIASASAYWAYSLAYDRYSGLSRELQSKL</sequence>
<feature type="non-terminal residue" evidence="2">
    <location>
        <position position="1"/>
    </location>
</feature>